<dbReference type="Proteomes" id="UP001172386">
    <property type="component" value="Unassembled WGS sequence"/>
</dbReference>
<accession>A0ACC3AB12</accession>
<dbReference type="EMBL" id="JAPDRQ010000048">
    <property type="protein sequence ID" value="KAJ9658678.1"/>
    <property type="molecule type" value="Genomic_DNA"/>
</dbReference>
<reference evidence="1" key="1">
    <citation type="submission" date="2022-10" db="EMBL/GenBank/DDBJ databases">
        <title>Culturing micro-colonial fungi from biological soil crusts in the Mojave desert and describing Neophaeococcomyces mojavensis, and introducing the new genera and species Taxawa tesnikishii.</title>
        <authorList>
            <person name="Kurbessoian T."/>
            <person name="Stajich J.E."/>
        </authorList>
    </citation>
    <scope>NUCLEOTIDE SEQUENCE</scope>
    <source>
        <strain evidence="1">JES_112</strain>
    </source>
</reference>
<keyword evidence="2" id="KW-1185">Reference proteome</keyword>
<name>A0ACC3AB12_9EURO</name>
<proteinExistence type="predicted"/>
<comment type="caution">
    <text evidence="1">The sequence shown here is derived from an EMBL/GenBank/DDBJ whole genome shotgun (WGS) entry which is preliminary data.</text>
</comment>
<organism evidence="1 2">
    <name type="scientific">Neophaeococcomyces mojaviensis</name>
    <dbReference type="NCBI Taxonomy" id="3383035"/>
    <lineage>
        <taxon>Eukaryota</taxon>
        <taxon>Fungi</taxon>
        <taxon>Dikarya</taxon>
        <taxon>Ascomycota</taxon>
        <taxon>Pezizomycotina</taxon>
        <taxon>Eurotiomycetes</taxon>
        <taxon>Chaetothyriomycetidae</taxon>
        <taxon>Chaetothyriales</taxon>
        <taxon>Chaetothyriales incertae sedis</taxon>
        <taxon>Neophaeococcomyces</taxon>
    </lineage>
</organism>
<evidence type="ECO:0000313" key="2">
    <source>
        <dbReference type="Proteomes" id="UP001172386"/>
    </source>
</evidence>
<gene>
    <name evidence="1" type="ORF">H2198_003556</name>
</gene>
<protein>
    <submittedName>
        <fullName evidence="1">Uncharacterized protein</fullName>
    </submittedName>
</protein>
<sequence>MTSATTETTAQLQCMAQRGPFKIVHVPKPTLASEEVLIRQRVIAFNLVDAKQRDLGIGISRWPHVLGIEGAGMVEAVGSDVHDLQPGDEVMAWEGSGAHEVTWGGAFQERVAVPAFFVAKKPNNIRLEEAASLPICFVTAVHGIVNCLKIPLPFLQGMSTEGQVPSSILVLGGSSATGAAAIQLLRKAYPSLPILATSSVKHHVRLNDLGATHVIDYKSSSTVSDIKATSPGAGGVGVILDCVSAGASQTNISDVLNPTGSKRYAALVTGIPVPVPEGVNKIDVYATSTFDIQGGKQLIPSLTKLVEEGKYRVPLSIRVVGHGLEELPNVLDEVKTASGEKVVITL</sequence>
<evidence type="ECO:0000313" key="1">
    <source>
        <dbReference type="EMBL" id="KAJ9658678.1"/>
    </source>
</evidence>